<dbReference type="SUPFAM" id="SSF53448">
    <property type="entry name" value="Nucleotide-diphospho-sugar transferases"/>
    <property type="match status" value="1"/>
</dbReference>
<dbReference type="InterPro" id="IPR029044">
    <property type="entry name" value="Nucleotide-diphossugar_trans"/>
</dbReference>
<keyword evidence="5" id="KW-1185">Reference proteome</keyword>
<protein>
    <submittedName>
        <fullName evidence="4">Glycosyltransferase</fullName>
    </submittedName>
</protein>
<evidence type="ECO:0000256" key="1">
    <source>
        <dbReference type="ARBA" id="ARBA00022676"/>
    </source>
</evidence>
<comment type="caution">
    <text evidence="4">The sequence shown here is derived from an EMBL/GenBank/DDBJ whole genome shotgun (WGS) entry which is preliminary data.</text>
</comment>
<gene>
    <name evidence="4" type="ORF">FYJ33_07240</name>
</gene>
<evidence type="ECO:0000259" key="3">
    <source>
        <dbReference type="Pfam" id="PF00535"/>
    </source>
</evidence>
<dbReference type="RefSeq" id="WP_154531088.1">
    <property type="nucleotide sequence ID" value="NZ_VULX01000008.1"/>
</dbReference>
<dbReference type="AlphaFoldDB" id="A0A7X2MY55"/>
<dbReference type="PANTHER" id="PTHR22916:SF51">
    <property type="entry name" value="GLYCOSYLTRANSFERASE EPSH-RELATED"/>
    <property type="match status" value="1"/>
</dbReference>
<dbReference type="CDD" id="cd00761">
    <property type="entry name" value="Glyco_tranf_GTA_type"/>
    <property type="match status" value="1"/>
</dbReference>
<dbReference type="PANTHER" id="PTHR22916">
    <property type="entry name" value="GLYCOSYLTRANSFERASE"/>
    <property type="match status" value="1"/>
</dbReference>
<feature type="domain" description="Glycosyltransferase 2-like" evidence="3">
    <location>
        <begin position="5"/>
        <end position="180"/>
    </location>
</feature>
<name>A0A7X2MY55_9CLOT</name>
<evidence type="ECO:0000313" key="4">
    <source>
        <dbReference type="EMBL" id="MSR91210.1"/>
    </source>
</evidence>
<dbReference type="EMBL" id="VULX01000008">
    <property type="protein sequence ID" value="MSR91210.1"/>
    <property type="molecule type" value="Genomic_DNA"/>
</dbReference>
<keyword evidence="2 4" id="KW-0808">Transferase</keyword>
<organism evidence="4 5">
    <name type="scientific">Inconstantimicrobium porci</name>
    <dbReference type="NCBI Taxonomy" id="2652291"/>
    <lineage>
        <taxon>Bacteria</taxon>
        <taxon>Bacillati</taxon>
        <taxon>Bacillota</taxon>
        <taxon>Clostridia</taxon>
        <taxon>Eubacteriales</taxon>
        <taxon>Clostridiaceae</taxon>
        <taxon>Inconstantimicrobium</taxon>
    </lineage>
</organism>
<proteinExistence type="predicted"/>
<evidence type="ECO:0000313" key="5">
    <source>
        <dbReference type="Proteomes" id="UP000460287"/>
    </source>
</evidence>
<accession>A0A7X2MY55</accession>
<dbReference type="Pfam" id="PF00535">
    <property type="entry name" value="Glycos_transf_2"/>
    <property type="match status" value="1"/>
</dbReference>
<dbReference type="Gene3D" id="3.90.550.10">
    <property type="entry name" value="Spore Coat Polysaccharide Biosynthesis Protein SpsA, Chain A"/>
    <property type="match status" value="1"/>
</dbReference>
<keyword evidence="1" id="KW-0328">Glycosyltransferase</keyword>
<sequence length="343" mass="40522">MRTVSIIVPVYNAERYIDKCIQSIINQTYKNIEIILVDDGSTDNSNIICKQYEKIHDNLKLISTENRGVSCARNTGIESSSGKYIMFVDSDDYIDNDMIEKMLQKVEENNYDLCICNYVKEYIDKQINIECFGKDQVLNNEEINHLIIDIIERSDNQKEHLLAGVRGPWCKLYSKEIIDKYDIRFNNELIIGEDFIFNLDYLAKCSSVSIINKYYYHYVTNMNSATMKYKDMCWSGIYKKIILCLITFLKCNDLFEVGKERVDKLIIKYFFMCIYNEMSDNNTHNLKYKLSQIKYMCNDEIIRKAIYNFKGTYVTPKEKMIITLAKYKAYYLIYPLVKIKIHN</sequence>
<evidence type="ECO:0000256" key="2">
    <source>
        <dbReference type="ARBA" id="ARBA00022679"/>
    </source>
</evidence>
<dbReference type="InterPro" id="IPR001173">
    <property type="entry name" value="Glyco_trans_2-like"/>
</dbReference>
<reference evidence="4 5" key="1">
    <citation type="submission" date="2019-08" db="EMBL/GenBank/DDBJ databases">
        <title>In-depth cultivation of the pig gut microbiome towards novel bacterial diversity and tailored functional studies.</title>
        <authorList>
            <person name="Wylensek D."/>
            <person name="Hitch T.C.A."/>
            <person name="Clavel T."/>
        </authorList>
    </citation>
    <scope>NUCLEOTIDE SEQUENCE [LARGE SCALE GENOMIC DNA]</scope>
    <source>
        <strain evidence="4 5">WCA-383-APC-5B</strain>
    </source>
</reference>
<dbReference type="GO" id="GO:0016757">
    <property type="term" value="F:glycosyltransferase activity"/>
    <property type="evidence" value="ECO:0007669"/>
    <property type="project" value="UniProtKB-KW"/>
</dbReference>
<dbReference type="Proteomes" id="UP000460287">
    <property type="component" value="Unassembled WGS sequence"/>
</dbReference>